<keyword evidence="2" id="KW-1185">Reference proteome</keyword>
<name>A0A0N4UTA4_ENTVE</name>
<dbReference type="STRING" id="51028.A0A0N4UTA4"/>
<organism evidence="3">
    <name type="scientific">Enterobius vermicularis</name>
    <name type="common">Human pinworm</name>
    <dbReference type="NCBI Taxonomy" id="51028"/>
    <lineage>
        <taxon>Eukaryota</taxon>
        <taxon>Metazoa</taxon>
        <taxon>Ecdysozoa</taxon>
        <taxon>Nematoda</taxon>
        <taxon>Chromadorea</taxon>
        <taxon>Rhabditida</taxon>
        <taxon>Spirurina</taxon>
        <taxon>Oxyuridomorpha</taxon>
        <taxon>Oxyuroidea</taxon>
        <taxon>Oxyuridae</taxon>
        <taxon>Enterobius</taxon>
    </lineage>
</organism>
<dbReference type="Proteomes" id="UP000274131">
    <property type="component" value="Unassembled WGS sequence"/>
</dbReference>
<reference evidence="1 2" key="2">
    <citation type="submission" date="2018-10" db="EMBL/GenBank/DDBJ databases">
        <authorList>
            <consortium name="Pathogen Informatics"/>
        </authorList>
    </citation>
    <scope>NUCLEOTIDE SEQUENCE [LARGE SCALE GENOMIC DNA]</scope>
</reference>
<dbReference type="InterPro" id="IPR012674">
    <property type="entry name" value="Calycin"/>
</dbReference>
<dbReference type="WBParaSite" id="EVEC_0000047201-mRNA-1">
    <property type="protein sequence ID" value="EVEC_0000047201-mRNA-1"/>
    <property type="gene ID" value="EVEC_0000047201"/>
</dbReference>
<dbReference type="Gene3D" id="2.40.128.20">
    <property type="match status" value="1"/>
</dbReference>
<evidence type="ECO:0000313" key="2">
    <source>
        <dbReference type="Proteomes" id="UP000274131"/>
    </source>
</evidence>
<accession>A0A0N4UTA4</accession>
<proteinExistence type="predicted"/>
<evidence type="ECO:0000313" key="3">
    <source>
        <dbReference type="WBParaSite" id="EVEC_0000047201-mRNA-1"/>
    </source>
</evidence>
<reference evidence="3" key="1">
    <citation type="submission" date="2017-02" db="UniProtKB">
        <authorList>
            <consortium name="WormBaseParasite"/>
        </authorList>
    </citation>
    <scope>IDENTIFICATION</scope>
</reference>
<evidence type="ECO:0000313" key="1">
    <source>
        <dbReference type="EMBL" id="VDD85176.1"/>
    </source>
</evidence>
<gene>
    <name evidence="1" type="ORF">EVEC_LOCUS319</name>
</gene>
<sequence>MPVDLLPVKDFIGLWGLTKFERLKLSSNNPEFYPPNLIDFAINPVPKFGARALNITHSYFDEKKNTVRSEYGFLIVKNRTKVDPRVHIGYLTTSSEGYSMMEQGFAKENKMFFHLKQFLRRSFEVGRNGTELDVIEVCFHLFLENVRSENVVGNLCSLEKVLELREPRVLELRLKAETNSGIEGYSAEYNKIMP</sequence>
<dbReference type="EMBL" id="UXUI01000313">
    <property type="protein sequence ID" value="VDD85176.1"/>
    <property type="molecule type" value="Genomic_DNA"/>
</dbReference>
<dbReference type="OrthoDB" id="5861491at2759"/>
<dbReference type="AlphaFoldDB" id="A0A0N4UTA4"/>
<protein>
    <submittedName>
        <fullName evidence="3">DUF1794 domain-containing protein</fullName>
    </submittedName>
</protein>